<reference evidence="2 3" key="7">
    <citation type="journal article" date="2009" name="Vet. Microbiol.">
        <title>Ovine herpesvirus 2 structural proteins in epithelial cells and M-cells of the appendix in rabbits with malignant catarrhal fever.</title>
        <authorList>
            <person name="Meier-Trummer C.S."/>
            <person name="Tobler K."/>
            <person name="Hilbe M."/>
            <person name="Stewart J.P."/>
            <person name="Hart J."/>
            <person name="Campbell I."/>
            <person name="Haig D.M."/>
            <person name="Glauser D.L."/>
            <person name="Ehrensperger F."/>
            <person name="Ackermann M."/>
        </authorList>
    </citation>
    <scope>NUCLEOTIDE SEQUENCE [LARGE SCALE GENOMIC DNA]</scope>
    <source>
        <strain evidence="2">BJ1035</strain>
    </source>
</reference>
<dbReference type="InterPro" id="IPR004290">
    <property type="entry name" value="Herpes_UL79"/>
</dbReference>
<organism evidence="2 3">
    <name type="scientific">Ovine gammaherpesvirus 2</name>
    <dbReference type="NCBI Taxonomy" id="10398"/>
    <lineage>
        <taxon>Viruses</taxon>
        <taxon>Duplodnaviria</taxon>
        <taxon>Heunggongvirae</taxon>
        <taxon>Peploviricota</taxon>
        <taxon>Herviviricetes</taxon>
        <taxon>Herpesvirales</taxon>
        <taxon>Orthoherpesviridae</taxon>
        <taxon>Gammaherpesvirinae</taxon>
        <taxon>Macavirus</taxon>
        <taxon>Macavirus ovinegamma2</taxon>
    </lineage>
</organism>
<evidence type="ECO:0000313" key="2">
    <source>
        <dbReference type="EMBL" id="AAX58054.1"/>
    </source>
</evidence>
<reference evidence="3" key="1">
    <citation type="journal article" date="1993" name="Arch. Virol.">
        <title>PCR detection of the sheep-associated agent of malignant catarrhal fever.</title>
        <authorList>
            <person name="Baxter S.I."/>
            <person name="Pow I."/>
            <person name="Bridgen A."/>
            <person name="Reid H.W."/>
        </authorList>
    </citation>
    <scope>NUCLEOTIDE SEQUENCE [LARGE SCALE GENOMIC DNA]</scope>
</reference>
<reference evidence="3" key="4">
    <citation type="journal article" date="2001" name="Virus Res.">
        <title>Detection and multigenic characterization of a novel gammaherpesvirus in goats.</title>
        <authorList>
            <person name="Chmielewicz B."/>
            <person name="Goltz M."/>
            <person name="Ehlers B."/>
        </authorList>
    </citation>
    <scope>NUCLEOTIDE SEQUENCE [LARGE SCALE GENOMIC DNA]</scope>
</reference>
<reference evidence="3" key="6">
    <citation type="journal article" date="2002" name="J. Gen. Virol.">
        <title>Ovine herpesvirus 2 lytic cycle replication and capsid production.</title>
        <authorList>
            <person name="Rosbottom J."/>
            <person name="Dalziel R.G."/>
            <person name="Reid H.W."/>
            <person name="Stewart J.P."/>
        </authorList>
    </citation>
    <scope>NUCLEOTIDE SEQUENCE [LARGE SCALE GENOMIC DNA]</scope>
</reference>
<accession>Q2VSM2</accession>
<dbReference type="Proteomes" id="UP000153759">
    <property type="component" value="Segment"/>
</dbReference>
<reference evidence="3" key="3">
    <citation type="journal article" date="2001" name="J. Gen. Virol.">
        <title>Ovine herpesvirus-2 glycoprotein B sequences from tissues of ruminant malignant catarrhal fever cases and healthy sheep are highly conserved.</title>
        <authorList>
            <person name="Dunowska M."/>
            <person name="Letchworth G.J."/>
            <person name="Collins J.K."/>
            <person name="DeMartini J.C."/>
        </authorList>
    </citation>
    <scope>NUCLEOTIDE SEQUENCE [LARGE SCALE GENOMIC DNA]</scope>
</reference>
<name>Q2VSM2_9GAMA</name>
<protein>
    <submittedName>
        <fullName evidence="2">ORF18</fullName>
    </submittedName>
</protein>
<dbReference type="Pfam" id="PF03049">
    <property type="entry name" value="Herpes_UL79"/>
    <property type="match status" value="1"/>
</dbReference>
<dbReference type="KEGG" id="vg:26683995"/>
<evidence type="ECO:0000313" key="3">
    <source>
        <dbReference type="Proteomes" id="UP000153759"/>
    </source>
</evidence>
<evidence type="ECO:0000256" key="1">
    <source>
        <dbReference type="ARBA" id="ARBA00005714"/>
    </source>
</evidence>
<reference evidence="3" key="2">
    <citation type="journal article" date="1998" name="J. Virol.">
        <title>Detection of a novel bovine lymphotropic herpesvirus.</title>
        <authorList>
            <person name="Rovnak J."/>
            <person name="Quackenbush S.L."/>
            <person name="Reyes R.A."/>
            <person name="Baines J.D."/>
            <person name="Parrish C.R."/>
            <person name="Casey J.W."/>
        </authorList>
    </citation>
    <scope>NUCLEOTIDE SEQUENCE [LARGE SCALE GENOMIC DNA]</scope>
</reference>
<sequence length="276" mass="31090">MSTNPATCSEASSDILGRYVRAAPSFSPGARTVLFKLLQGKSLNTLTPVELRYCHLVLTKIYELGLNAFLLREATANCGVTDTVILERKVPLEYWKILSDGLKATGVSDRMLLSEAGRGQLWLHLNRTPSLLRGLARYFFLTLGLTHHVRIYEHNLLDGNFLFNLGSVFPCCLLKVAAFCLVFWGRSEVEPWVRAFMLKIYLLYLVISGALRVDFSVFQESSLNGYRGILDTIYADVVAFSGPRNPQPQAKAWHPWLDYIFIFNNNIVLHDSHSDG</sequence>
<dbReference type="EMBL" id="AY839756">
    <property type="protein sequence ID" value="AAX58054.1"/>
    <property type="molecule type" value="Genomic_DNA"/>
</dbReference>
<proteinExistence type="inferred from homology"/>
<dbReference type="GeneID" id="26683995"/>
<comment type="similarity">
    <text evidence="1">Belongs to the herpesviridae UL79 family.</text>
</comment>
<reference evidence="3" key="5">
    <citation type="journal article" date="2002" name="J. Gen. Virol.">
        <title>Isolation and expression of three open reading frames from ovine herpesvirus-2.</title>
        <authorList>
            <person name="Coulter L.J."/>
            <person name="Reid H.W."/>
        </authorList>
    </citation>
    <scope>NUCLEOTIDE SEQUENCE [LARGE SCALE GENOMIC DNA]</scope>
</reference>
<keyword evidence="3" id="KW-1185">Reference proteome</keyword>
<dbReference type="OrthoDB" id="9235at10239"/>
<dbReference type="RefSeq" id="YP_438142.1">
    <property type="nucleotide sequence ID" value="NC_007646.1"/>
</dbReference>